<name>A0AAE1ZG31_SCHME</name>
<dbReference type="SUPFAM" id="SSF103473">
    <property type="entry name" value="MFS general substrate transporter"/>
    <property type="match status" value="2"/>
</dbReference>
<dbReference type="Proteomes" id="UP001292079">
    <property type="component" value="Unassembled WGS sequence"/>
</dbReference>
<keyword evidence="2" id="KW-0472">Membrane</keyword>
<feature type="transmembrane region" description="Helical" evidence="2">
    <location>
        <begin position="956"/>
        <end position="975"/>
    </location>
</feature>
<feature type="transmembrane region" description="Helical" evidence="2">
    <location>
        <begin position="1046"/>
        <end position="1070"/>
    </location>
</feature>
<feature type="transmembrane region" description="Helical" evidence="2">
    <location>
        <begin position="298"/>
        <end position="322"/>
    </location>
</feature>
<dbReference type="EMBL" id="JALJAT010000002">
    <property type="protein sequence ID" value="KAK4473220.1"/>
    <property type="molecule type" value="Genomic_DNA"/>
</dbReference>
<feature type="transmembrane region" description="Helical" evidence="2">
    <location>
        <begin position="996"/>
        <end position="1026"/>
    </location>
</feature>
<dbReference type="InterPro" id="IPR011701">
    <property type="entry name" value="MFS"/>
</dbReference>
<dbReference type="InterPro" id="IPR036259">
    <property type="entry name" value="MFS_trans_sf"/>
</dbReference>
<keyword evidence="4" id="KW-1185">Reference proteome</keyword>
<evidence type="ECO:0000313" key="3">
    <source>
        <dbReference type="EMBL" id="KAK4473220.1"/>
    </source>
</evidence>
<dbReference type="GO" id="GO:0008028">
    <property type="term" value="F:monocarboxylic acid transmembrane transporter activity"/>
    <property type="evidence" value="ECO:0007669"/>
    <property type="project" value="TreeGrafter"/>
</dbReference>
<proteinExistence type="predicted"/>
<evidence type="ECO:0008006" key="5">
    <source>
        <dbReference type="Google" id="ProtNLM"/>
    </source>
</evidence>
<dbReference type="PANTHER" id="PTHR11360">
    <property type="entry name" value="MONOCARBOXYLATE TRANSPORTER"/>
    <property type="match status" value="1"/>
</dbReference>
<feature type="region of interest" description="Disordered" evidence="1">
    <location>
        <begin position="480"/>
        <end position="505"/>
    </location>
</feature>
<dbReference type="Pfam" id="PF07690">
    <property type="entry name" value="MFS_1"/>
    <property type="match status" value="1"/>
</dbReference>
<evidence type="ECO:0000256" key="2">
    <source>
        <dbReference type="SAM" id="Phobius"/>
    </source>
</evidence>
<keyword evidence="2" id="KW-1133">Transmembrane helix</keyword>
<sequence length="1229" mass="136587">MATLCVYHESSAPVLPVQQFYIGSEDSHGTTNAMGNSTILSVYQTKQISISFDKPVESTPTDYIKQKPILSSQPVVTDVHLQASLIRETALPDNAESQLSTNYSYQLNQPSRTTSITVENPKPSSEPTTNIPYSIPDKGGYEINEDFWREPAPNGGWGWLVALGSFLCIFTVDGVCFTYGLHINEMIHYGQFGASPNDSDKSQQNISLAMLSLPGALLCGMYFLFGPLTGALVNRFEYRIIASIGAIITSLCFLISALFIHNLVAFTVVFGIIGGIGCSLVYLPAVTIVGHWFEEYRALIVGIVMCGGCLGAGVMAIITPYLTSHFLWRGSLILIGGLFSQTLVGIALFRPVSVHENIKAIKLLRSLKKKPLKQKKHKLTSILSSYKSKHHPERKIAIQRGSIMARIIEEKSRQRTTSTGSLDGMVITRENELVALSSDAYEVVMAAAAVYNANTSNVTAVNAQQTEQSKIQNNTADINQVSSESSFEQLKPSTSMSTNSNSLRYSMDSNRKNLQTLTEGFPMSSFDHPIGKFQTNPQLPCVAVLPPPVQFSRAAVRRIARAILRKLHGQSKIPFSPSVTSISIGSKQVMAPSSRLSGDNHIDSCTHFSIPYTNSSRNVQYDRVSQVYRYDLFHGSVATGICRRKRSLFASSLYSESASNNKDPESSISPVCHLSTAVNRSISSHESHIRLKLPTPDSPSGLTSLISLDSYTGHIISRELNSLLLDQTTKLAILNDIRRELSRPKYRPDFFYIGNKRKLPLHHVPEYTANKQHLPRDGNYALKELTIQSLNPTVNQYPNILGGGLRTEDVDFGRNKSIASNNQKITGLLINTSKQNKSISNLRKFIDSSKINELFSYLADMLDIQILKSFTFIILSVACFVNMFVFLVPFHYLPLLLQYGGLECHFNSLWCPNGLFDENKYNRTSERTPDNQFHQLTVEYINSLNKISAFASSESLFLTIGCASIFGRLFAGLYIEKGLNANRRFLSRCPIMVDPMLLNNAALIVCGLSVISFPLAIHGILLPVNADQSSSHRLLQAWSLKFRRHLLYFGGIIYGLTNTMSISLRSVILVELFGLRRLTNAFGYLLIFQGLGVICGPPLFGVFSDQACHKCLDDSPFYESMPSQFISTTQKECTLRLISSFYLCAGLLILSSILFMPLRWLARHDPYRNAYMLQSSITILDNTPQLDEDISFSPGLGQFEVYDPQETQTTHVLYDENEPSVKSHRKASK</sequence>
<feature type="transmembrane region" description="Helical" evidence="2">
    <location>
        <begin position="870"/>
        <end position="892"/>
    </location>
</feature>
<evidence type="ECO:0000256" key="1">
    <source>
        <dbReference type="SAM" id="MobiDB-lite"/>
    </source>
</evidence>
<gene>
    <name evidence="3" type="ORF">MN116_002747</name>
</gene>
<comment type="caution">
    <text evidence="3">The sequence shown here is derived from an EMBL/GenBank/DDBJ whole genome shotgun (WGS) entry which is preliminary data.</text>
</comment>
<feature type="region of interest" description="Disordered" evidence="1">
    <location>
        <begin position="110"/>
        <end position="135"/>
    </location>
</feature>
<reference evidence="3" key="2">
    <citation type="journal article" date="2023" name="Infect Dis Poverty">
        <title>Chromosome-scale genome of the human blood fluke Schistosoma mekongi and its implications for public health.</title>
        <authorList>
            <person name="Zhou M."/>
            <person name="Xu L."/>
            <person name="Xu D."/>
            <person name="Chen W."/>
            <person name="Khan J."/>
            <person name="Hu Y."/>
            <person name="Huang H."/>
            <person name="Wei H."/>
            <person name="Zhang Y."/>
            <person name="Chusongsang P."/>
            <person name="Tanasarnprasert K."/>
            <person name="Hu X."/>
            <person name="Limpanont Y."/>
            <person name="Lv Z."/>
        </authorList>
    </citation>
    <scope>NUCLEOTIDE SEQUENCE</scope>
    <source>
        <strain evidence="3">LV_2022a</strain>
    </source>
</reference>
<dbReference type="AlphaFoldDB" id="A0AAE1ZG31"/>
<feature type="transmembrane region" description="Helical" evidence="2">
    <location>
        <begin position="266"/>
        <end position="286"/>
    </location>
</feature>
<dbReference type="Gene3D" id="1.20.1250.20">
    <property type="entry name" value="MFS general substrate transporter like domains"/>
    <property type="match status" value="2"/>
</dbReference>
<dbReference type="PANTHER" id="PTHR11360:SF286">
    <property type="entry name" value="GH22266P"/>
    <property type="match status" value="1"/>
</dbReference>
<protein>
    <recommendedName>
        <fullName evidence="5">Monocarboxylate transporter</fullName>
    </recommendedName>
</protein>
<evidence type="ECO:0000313" key="4">
    <source>
        <dbReference type="Proteomes" id="UP001292079"/>
    </source>
</evidence>
<dbReference type="InterPro" id="IPR050327">
    <property type="entry name" value="Proton-linked_MCT"/>
</dbReference>
<feature type="transmembrane region" description="Helical" evidence="2">
    <location>
        <begin position="1082"/>
        <end position="1100"/>
    </location>
</feature>
<organism evidence="3 4">
    <name type="scientific">Schistosoma mekongi</name>
    <name type="common">Parasitic worm</name>
    <dbReference type="NCBI Taxonomy" id="38744"/>
    <lineage>
        <taxon>Eukaryota</taxon>
        <taxon>Metazoa</taxon>
        <taxon>Spiralia</taxon>
        <taxon>Lophotrochozoa</taxon>
        <taxon>Platyhelminthes</taxon>
        <taxon>Trematoda</taxon>
        <taxon>Digenea</taxon>
        <taxon>Strigeidida</taxon>
        <taxon>Schistosomatoidea</taxon>
        <taxon>Schistosomatidae</taxon>
        <taxon>Schistosoma</taxon>
    </lineage>
</organism>
<feature type="transmembrane region" description="Helical" evidence="2">
    <location>
        <begin position="157"/>
        <end position="181"/>
    </location>
</feature>
<reference evidence="3" key="1">
    <citation type="submission" date="2022-04" db="EMBL/GenBank/DDBJ databases">
        <authorList>
            <person name="Xu L."/>
            <person name="Lv Z."/>
        </authorList>
    </citation>
    <scope>NUCLEOTIDE SEQUENCE</scope>
    <source>
        <strain evidence="3">LV_2022a</strain>
    </source>
</reference>
<feature type="compositionally biased region" description="Polar residues" evidence="1">
    <location>
        <begin position="110"/>
        <end position="132"/>
    </location>
</feature>
<feature type="transmembrane region" description="Helical" evidence="2">
    <location>
        <begin position="1140"/>
        <end position="1162"/>
    </location>
</feature>
<keyword evidence="2" id="KW-0812">Transmembrane</keyword>
<feature type="transmembrane region" description="Helical" evidence="2">
    <location>
        <begin position="328"/>
        <end position="349"/>
    </location>
</feature>
<feature type="transmembrane region" description="Helical" evidence="2">
    <location>
        <begin position="240"/>
        <end position="260"/>
    </location>
</feature>
<accession>A0AAE1ZG31</accession>
<feature type="transmembrane region" description="Helical" evidence="2">
    <location>
        <begin position="206"/>
        <end position="228"/>
    </location>
</feature>